<protein>
    <submittedName>
        <fullName evidence="2">Uncharacterized protein</fullName>
    </submittedName>
</protein>
<accession>A0A0D2MI38</accession>
<reference evidence="3" key="1">
    <citation type="submission" date="2014-04" db="EMBL/GenBank/DDBJ databases">
        <title>Evolutionary Origins and Diversification of the Mycorrhizal Mutualists.</title>
        <authorList>
            <consortium name="DOE Joint Genome Institute"/>
            <consortium name="Mycorrhizal Genomics Consortium"/>
            <person name="Kohler A."/>
            <person name="Kuo A."/>
            <person name="Nagy L.G."/>
            <person name="Floudas D."/>
            <person name="Copeland A."/>
            <person name="Barry K.W."/>
            <person name="Cichocki N."/>
            <person name="Veneault-Fourrey C."/>
            <person name="LaButti K."/>
            <person name="Lindquist E.A."/>
            <person name="Lipzen A."/>
            <person name="Lundell T."/>
            <person name="Morin E."/>
            <person name="Murat C."/>
            <person name="Riley R."/>
            <person name="Ohm R."/>
            <person name="Sun H."/>
            <person name="Tunlid A."/>
            <person name="Henrissat B."/>
            <person name="Grigoriev I.V."/>
            <person name="Hibbett D.S."/>
            <person name="Martin F."/>
        </authorList>
    </citation>
    <scope>NUCLEOTIDE SEQUENCE [LARGE SCALE GENOMIC DNA]</scope>
    <source>
        <strain evidence="3">FD-334 SS-4</strain>
    </source>
</reference>
<feature type="region of interest" description="Disordered" evidence="1">
    <location>
        <begin position="162"/>
        <end position="201"/>
    </location>
</feature>
<dbReference type="STRING" id="945553.A0A0D2MI38"/>
<feature type="region of interest" description="Disordered" evidence="1">
    <location>
        <begin position="436"/>
        <end position="463"/>
    </location>
</feature>
<feature type="compositionally biased region" description="Acidic residues" evidence="1">
    <location>
        <begin position="167"/>
        <end position="187"/>
    </location>
</feature>
<dbReference type="EMBL" id="KN817544">
    <property type="protein sequence ID" value="KJA23318.1"/>
    <property type="molecule type" value="Genomic_DNA"/>
</dbReference>
<evidence type="ECO:0000313" key="3">
    <source>
        <dbReference type="Proteomes" id="UP000054270"/>
    </source>
</evidence>
<organism evidence="2 3">
    <name type="scientific">Hypholoma sublateritium (strain FD-334 SS-4)</name>
    <dbReference type="NCBI Taxonomy" id="945553"/>
    <lineage>
        <taxon>Eukaryota</taxon>
        <taxon>Fungi</taxon>
        <taxon>Dikarya</taxon>
        <taxon>Basidiomycota</taxon>
        <taxon>Agaricomycotina</taxon>
        <taxon>Agaricomycetes</taxon>
        <taxon>Agaricomycetidae</taxon>
        <taxon>Agaricales</taxon>
        <taxon>Agaricineae</taxon>
        <taxon>Strophariaceae</taxon>
        <taxon>Hypholoma</taxon>
    </lineage>
</organism>
<evidence type="ECO:0000313" key="2">
    <source>
        <dbReference type="EMBL" id="KJA23318.1"/>
    </source>
</evidence>
<dbReference type="OrthoDB" id="3235325at2759"/>
<feature type="compositionally biased region" description="Basic and acidic residues" evidence="1">
    <location>
        <begin position="323"/>
        <end position="332"/>
    </location>
</feature>
<gene>
    <name evidence="2" type="ORF">HYPSUDRAFT_201597</name>
</gene>
<keyword evidence="3" id="KW-1185">Reference proteome</keyword>
<feature type="compositionally biased region" description="Low complexity" evidence="1">
    <location>
        <begin position="338"/>
        <end position="348"/>
    </location>
</feature>
<proteinExistence type="predicted"/>
<evidence type="ECO:0000256" key="1">
    <source>
        <dbReference type="SAM" id="MobiDB-lite"/>
    </source>
</evidence>
<dbReference type="AlphaFoldDB" id="A0A0D2MI38"/>
<sequence length="522" mass="57765">MNLAGFEACIRAPSPVSTSLPLPSFGAPAHAGLVQSSQFFPAPSSVESMDNSVYSKPYSLESNGSRASWSSAEANWARRGMAVEEARRALQQENAELVKQVSTWQIKFETLQTAYNLLLERVPAPPEAARQKLQPEDYKNIDYWYKHQWVSMSANRVTEISAKTENENENENEDDDVGVDAEGEDSESVSPAPGSRRGQGRCRAGINVSMRYIQDHDGQVIDGHRAREIRIHARAIFVGFAMQGKHFASWGDADATSRRFFYNEMVIRFEELQYCDLDWKAEQIATDTFPGWKATWIKKQKKASLEQQNGLKRSRQKSIIDNPDLKRSKLTEMDAPMPSSSTSQQSVPVLNVIPNTPARPVPAVQPPSNPALLQPNKLYDFTIGNPLPNSNGVVPFQMEQHLPFVPAVTFGPEPPQPLAANAQAVLGNYAAAVQPIQNPPPTGPTKRLRTGATRMRPSKTSTTPRNLCALEWAISHPKGSTDEFGAYYDGLPAEGKEKWEKLSVEAKESGKTASDWVLGQQS</sequence>
<dbReference type="Proteomes" id="UP000054270">
    <property type="component" value="Unassembled WGS sequence"/>
</dbReference>
<name>A0A0D2MI38_HYPSF</name>
<feature type="region of interest" description="Disordered" evidence="1">
    <location>
        <begin position="305"/>
        <end position="348"/>
    </location>
</feature>